<comment type="similarity">
    <text evidence="2">Belongs to the CPA3 antiporters (TC 2.A.63) subunit B family.</text>
</comment>
<keyword evidence="4 7" id="KW-0812">Transmembrane</keyword>
<keyword evidence="6 7" id="KW-0472">Membrane</keyword>
<dbReference type="PANTHER" id="PTHR33932">
    <property type="entry name" value="NA(+)/H(+) ANTIPORTER SUBUNIT B"/>
    <property type="match status" value="1"/>
</dbReference>
<feature type="transmembrane region" description="Helical" evidence="7">
    <location>
        <begin position="51"/>
        <end position="70"/>
    </location>
</feature>
<keyword evidence="10" id="KW-1185">Reference proteome</keyword>
<dbReference type="EMBL" id="JBHSKF010000006">
    <property type="protein sequence ID" value="MFC5288514.1"/>
    <property type="molecule type" value="Genomic_DNA"/>
</dbReference>
<evidence type="ECO:0000256" key="2">
    <source>
        <dbReference type="ARBA" id="ARBA00009425"/>
    </source>
</evidence>
<dbReference type="PANTHER" id="PTHR33932:SF4">
    <property type="entry name" value="NA(+)_H(+) ANTIPORTER SUBUNIT B"/>
    <property type="match status" value="1"/>
</dbReference>
<evidence type="ECO:0000256" key="5">
    <source>
        <dbReference type="ARBA" id="ARBA00022989"/>
    </source>
</evidence>
<feature type="domain" description="Na+/H+ antiporter MnhB subunit-related protein" evidence="8">
    <location>
        <begin position="21"/>
        <end position="146"/>
    </location>
</feature>
<evidence type="ECO:0000313" key="10">
    <source>
        <dbReference type="Proteomes" id="UP001596157"/>
    </source>
</evidence>
<evidence type="ECO:0000256" key="1">
    <source>
        <dbReference type="ARBA" id="ARBA00004651"/>
    </source>
</evidence>
<sequence>MRRGDGPDPGAPVTDAGDPVVRGVARMLPGPSVMVAAALIAKGYAEVGDGFAAGVIVSLSVALLYIAFGSEEAVRMLPVLRAAPAVAVGGVLLALASGFFPLLLGEAPVTHRPGPGEDVTKVGALELFTPLLFDIGVFFLVVGVLTVLLHQFARADRTGAR</sequence>
<evidence type="ECO:0000256" key="3">
    <source>
        <dbReference type="ARBA" id="ARBA00022475"/>
    </source>
</evidence>
<comment type="subcellular location">
    <subcellularLocation>
        <location evidence="1">Cell membrane</location>
        <topology evidence="1">Multi-pass membrane protein</topology>
    </subcellularLocation>
</comment>
<evidence type="ECO:0000256" key="7">
    <source>
        <dbReference type="SAM" id="Phobius"/>
    </source>
</evidence>
<protein>
    <submittedName>
        <fullName evidence="9">MnhB domain-containing protein</fullName>
    </submittedName>
</protein>
<reference evidence="10" key="1">
    <citation type="journal article" date="2019" name="Int. J. Syst. Evol. Microbiol.">
        <title>The Global Catalogue of Microorganisms (GCM) 10K type strain sequencing project: providing services to taxonomists for standard genome sequencing and annotation.</title>
        <authorList>
            <consortium name="The Broad Institute Genomics Platform"/>
            <consortium name="The Broad Institute Genome Sequencing Center for Infectious Disease"/>
            <person name="Wu L."/>
            <person name="Ma J."/>
        </authorList>
    </citation>
    <scope>NUCLEOTIDE SEQUENCE [LARGE SCALE GENOMIC DNA]</scope>
    <source>
        <strain evidence="10">CCUG 59778</strain>
    </source>
</reference>
<dbReference type="InterPro" id="IPR050622">
    <property type="entry name" value="CPA3_antiporter_subunitB"/>
</dbReference>
<evidence type="ECO:0000259" key="8">
    <source>
        <dbReference type="Pfam" id="PF04039"/>
    </source>
</evidence>
<keyword evidence="3" id="KW-1003">Cell membrane</keyword>
<dbReference type="InterPro" id="IPR007182">
    <property type="entry name" value="MnhB"/>
</dbReference>
<evidence type="ECO:0000313" key="9">
    <source>
        <dbReference type="EMBL" id="MFC5288514.1"/>
    </source>
</evidence>
<dbReference type="RefSeq" id="WP_378248360.1">
    <property type="nucleotide sequence ID" value="NZ_JBHSKF010000006.1"/>
</dbReference>
<organism evidence="9 10">
    <name type="scientific">Actinokineospora guangxiensis</name>
    <dbReference type="NCBI Taxonomy" id="1490288"/>
    <lineage>
        <taxon>Bacteria</taxon>
        <taxon>Bacillati</taxon>
        <taxon>Actinomycetota</taxon>
        <taxon>Actinomycetes</taxon>
        <taxon>Pseudonocardiales</taxon>
        <taxon>Pseudonocardiaceae</taxon>
        <taxon>Actinokineospora</taxon>
    </lineage>
</organism>
<proteinExistence type="inferred from homology"/>
<comment type="caution">
    <text evidence="9">The sequence shown here is derived from an EMBL/GenBank/DDBJ whole genome shotgun (WGS) entry which is preliminary data.</text>
</comment>
<feature type="transmembrane region" description="Helical" evidence="7">
    <location>
        <begin position="124"/>
        <end position="149"/>
    </location>
</feature>
<evidence type="ECO:0000256" key="4">
    <source>
        <dbReference type="ARBA" id="ARBA00022692"/>
    </source>
</evidence>
<dbReference type="Pfam" id="PF04039">
    <property type="entry name" value="MnhB"/>
    <property type="match status" value="1"/>
</dbReference>
<feature type="transmembrane region" description="Helical" evidence="7">
    <location>
        <begin position="82"/>
        <end position="104"/>
    </location>
</feature>
<dbReference type="Proteomes" id="UP001596157">
    <property type="component" value="Unassembled WGS sequence"/>
</dbReference>
<name>A0ABW0ER04_9PSEU</name>
<evidence type="ECO:0000256" key="6">
    <source>
        <dbReference type="ARBA" id="ARBA00023136"/>
    </source>
</evidence>
<keyword evidence="5 7" id="KW-1133">Transmembrane helix</keyword>
<accession>A0ABW0ER04</accession>
<gene>
    <name evidence="9" type="ORF">ACFPM7_15745</name>
</gene>